<dbReference type="InterPro" id="IPR045851">
    <property type="entry name" value="AMP-bd_C_sf"/>
</dbReference>
<dbReference type="InterPro" id="IPR000873">
    <property type="entry name" value="AMP-dep_synth/lig_dom"/>
</dbReference>
<feature type="domain" description="AMP-binding enzyme C-terminal" evidence="4">
    <location>
        <begin position="352"/>
        <end position="434"/>
    </location>
</feature>
<dbReference type="VEuPathDB" id="FungiDB:SAPIO_CDS6856"/>
<dbReference type="InterPro" id="IPR025110">
    <property type="entry name" value="AMP-bd_C"/>
</dbReference>
<comment type="caution">
    <text evidence="5">The sequence shown here is derived from an EMBL/GenBank/DDBJ whole genome shotgun (WGS) entry which is preliminary data.</text>
</comment>
<dbReference type="Pfam" id="PF13193">
    <property type="entry name" value="AMP-binding_C"/>
    <property type="match status" value="1"/>
</dbReference>
<dbReference type="SUPFAM" id="SSF56801">
    <property type="entry name" value="Acetyl-CoA synthetase-like"/>
    <property type="match status" value="1"/>
</dbReference>
<dbReference type="GeneID" id="27725928"/>
<dbReference type="EMBL" id="JOWA01000108">
    <property type="protein sequence ID" value="KEZ41688.1"/>
    <property type="molecule type" value="Genomic_DNA"/>
</dbReference>
<dbReference type="RefSeq" id="XP_016641487.1">
    <property type="nucleotide sequence ID" value="XM_016788850.1"/>
</dbReference>
<name>A0A084G2X6_PSEDA</name>
<organism evidence="5 6">
    <name type="scientific">Pseudallescheria apiosperma</name>
    <name type="common">Scedosporium apiospermum</name>
    <dbReference type="NCBI Taxonomy" id="563466"/>
    <lineage>
        <taxon>Eukaryota</taxon>
        <taxon>Fungi</taxon>
        <taxon>Dikarya</taxon>
        <taxon>Ascomycota</taxon>
        <taxon>Pezizomycotina</taxon>
        <taxon>Sordariomycetes</taxon>
        <taxon>Hypocreomycetidae</taxon>
        <taxon>Microascales</taxon>
        <taxon>Microascaceae</taxon>
        <taxon>Scedosporium</taxon>
    </lineage>
</organism>
<evidence type="ECO:0000259" key="4">
    <source>
        <dbReference type="Pfam" id="PF13193"/>
    </source>
</evidence>
<dbReference type="Gene3D" id="3.30.300.30">
    <property type="match status" value="1"/>
</dbReference>
<dbReference type="Gene3D" id="3.40.50.12780">
    <property type="entry name" value="N-terminal domain of ligase-like"/>
    <property type="match status" value="1"/>
</dbReference>
<proteinExistence type="inferred from homology"/>
<dbReference type="Proteomes" id="UP000028545">
    <property type="component" value="Unassembled WGS sequence"/>
</dbReference>
<evidence type="ECO:0000256" key="1">
    <source>
        <dbReference type="ARBA" id="ARBA00006432"/>
    </source>
</evidence>
<dbReference type="OrthoDB" id="1898221at2759"/>
<reference evidence="5 6" key="1">
    <citation type="journal article" date="2014" name="Genome Announc.">
        <title>Draft genome sequence of the pathogenic fungus Scedosporium apiospermum.</title>
        <authorList>
            <person name="Vandeputte P."/>
            <person name="Ghamrawi S."/>
            <person name="Rechenmann M."/>
            <person name="Iltis A."/>
            <person name="Giraud S."/>
            <person name="Fleury M."/>
            <person name="Thornton C."/>
            <person name="Delhaes L."/>
            <person name="Meyer W."/>
            <person name="Papon N."/>
            <person name="Bouchara J.P."/>
        </authorList>
    </citation>
    <scope>NUCLEOTIDE SEQUENCE [LARGE SCALE GENOMIC DNA]</scope>
    <source>
        <strain evidence="5 6">IHEM 14462</strain>
    </source>
</reference>
<dbReference type="AlphaFoldDB" id="A0A084G2X6"/>
<dbReference type="InterPro" id="IPR042099">
    <property type="entry name" value="ANL_N_sf"/>
</dbReference>
<evidence type="ECO:0000256" key="2">
    <source>
        <dbReference type="ARBA" id="ARBA00022598"/>
    </source>
</evidence>
<dbReference type="PANTHER" id="PTHR24096">
    <property type="entry name" value="LONG-CHAIN-FATTY-ACID--COA LIGASE"/>
    <property type="match status" value="1"/>
</dbReference>
<dbReference type="HOGENOM" id="CLU_000022_59_2_1"/>
<feature type="domain" description="AMP-dependent synthetase/ligase" evidence="3">
    <location>
        <begin position="171"/>
        <end position="300"/>
    </location>
</feature>
<dbReference type="Gene3D" id="2.30.38.10">
    <property type="entry name" value="Luciferase, Domain 3"/>
    <property type="match status" value="1"/>
</dbReference>
<gene>
    <name evidence="5" type="ORF">SAPIO_CDS6856</name>
</gene>
<protein>
    <submittedName>
        <fullName evidence="5">Uncharacterized protein</fullName>
    </submittedName>
</protein>
<sequence>MAEPQIYKSKSQNVLIPTNESIWQHILSKNLEDTPADKVLVEEYGRKDMSLTYGSAPRIAALGAAGLRDVLGLKAGDKILVIGANTMEFVLIEFAAYWAGYTAALVNPIATPYELVHYISVIDPVAIFADSGATYKNVIRSFELSKVPTEKQPPVIEMGARVEAKYAYNFHHYVQACAKIKATMLRMVPQTAVALVKDPTVSKHDLSSVHTIVCAGAVLPPEIITELQKMMKGVVLSQGYGMTEAGGTTIPRATASSKAGSVGRLLANTEMRFVDDELKDVKRGETGEILMRTPSAFMYYINNKEETAEALLPGGWVRTGDVGRIDEDGYVWLTDRKKDLIKFKGNQVSPAELENVLLSHPLVREAGVCAKWDSVQETEVPVGYINLQASVKEADRAKVIKEIMDFVNGRVSKTKRLRGGLYYLQTFPRSSTGKLLRRALPARLEADRAARL</sequence>
<evidence type="ECO:0000313" key="5">
    <source>
        <dbReference type="EMBL" id="KEZ41688.1"/>
    </source>
</evidence>
<keyword evidence="6" id="KW-1185">Reference proteome</keyword>
<accession>A0A084G2X6</accession>
<dbReference type="PANTHER" id="PTHR24096:SF149">
    <property type="entry name" value="AMP-BINDING DOMAIN-CONTAINING PROTEIN-RELATED"/>
    <property type="match status" value="1"/>
</dbReference>
<keyword evidence="2" id="KW-0436">Ligase</keyword>
<evidence type="ECO:0000313" key="6">
    <source>
        <dbReference type="Proteomes" id="UP000028545"/>
    </source>
</evidence>
<dbReference type="GO" id="GO:0016405">
    <property type="term" value="F:CoA-ligase activity"/>
    <property type="evidence" value="ECO:0007669"/>
    <property type="project" value="TreeGrafter"/>
</dbReference>
<dbReference type="OMA" id="CATWNTE"/>
<evidence type="ECO:0000259" key="3">
    <source>
        <dbReference type="Pfam" id="PF00501"/>
    </source>
</evidence>
<dbReference type="Gene3D" id="3.40.50.980">
    <property type="match status" value="1"/>
</dbReference>
<dbReference type="KEGG" id="sapo:SAPIO_CDS6856"/>
<feature type="domain" description="AMP-dependent synthetase/ligase" evidence="3">
    <location>
        <begin position="30"/>
        <end position="134"/>
    </location>
</feature>
<comment type="similarity">
    <text evidence="1">Belongs to the ATP-dependent AMP-binding enzyme family.</text>
</comment>
<dbReference type="Pfam" id="PF00501">
    <property type="entry name" value="AMP-binding"/>
    <property type="match status" value="2"/>
</dbReference>